<gene>
    <name evidence="1" type="ORF">CSAL01_11560</name>
</gene>
<protein>
    <submittedName>
        <fullName evidence="1">Uncharacterized protein</fullName>
    </submittedName>
</protein>
<dbReference type="AlphaFoldDB" id="A0A135T2E2"/>
<comment type="caution">
    <text evidence="1">The sequence shown here is derived from an EMBL/GenBank/DDBJ whole genome shotgun (WGS) entry which is preliminary data.</text>
</comment>
<evidence type="ECO:0000313" key="1">
    <source>
        <dbReference type="EMBL" id="KXH42284.1"/>
    </source>
</evidence>
<evidence type="ECO:0000313" key="2">
    <source>
        <dbReference type="Proteomes" id="UP000070121"/>
    </source>
</evidence>
<name>A0A135T2E2_9PEZI</name>
<keyword evidence="2" id="KW-1185">Reference proteome</keyword>
<accession>A0A135T2E2</accession>
<reference evidence="1 2" key="1">
    <citation type="submission" date="2014-02" db="EMBL/GenBank/DDBJ databases">
        <title>The genome sequence of Colletotrichum salicis CBS 607.94.</title>
        <authorList>
            <person name="Baroncelli R."/>
            <person name="Thon M.R."/>
        </authorList>
    </citation>
    <scope>NUCLEOTIDE SEQUENCE [LARGE SCALE GENOMIC DNA]</scope>
    <source>
        <strain evidence="1 2">CBS 607.94</strain>
    </source>
</reference>
<organism evidence="1 2">
    <name type="scientific">Colletotrichum salicis</name>
    <dbReference type="NCBI Taxonomy" id="1209931"/>
    <lineage>
        <taxon>Eukaryota</taxon>
        <taxon>Fungi</taxon>
        <taxon>Dikarya</taxon>
        <taxon>Ascomycota</taxon>
        <taxon>Pezizomycotina</taxon>
        <taxon>Sordariomycetes</taxon>
        <taxon>Hypocreomycetidae</taxon>
        <taxon>Glomerellales</taxon>
        <taxon>Glomerellaceae</taxon>
        <taxon>Colletotrichum</taxon>
        <taxon>Colletotrichum acutatum species complex</taxon>
    </lineage>
</organism>
<dbReference type="Proteomes" id="UP000070121">
    <property type="component" value="Unassembled WGS sequence"/>
</dbReference>
<dbReference type="EMBL" id="JFFI01002132">
    <property type="protein sequence ID" value="KXH42284.1"/>
    <property type="molecule type" value="Genomic_DNA"/>
</dbReference>
<proteinExistence type="predicted"/>
<sequence length="281" mass="31254">MHDLLLLPVSVTLSLFGRHRGIQARFSQPSPRAETTHGAHSIQFQTAAGKSKLTAWQDPVRAEAPQMKHVPSYLNGYCNPDHFLLSCVAAKLLVKTEESPTTCLTDTLRLKRRWIPSRGERFDYVRRPRLLPSLAPPDFFWARLTPFQTAGACDKPPPPHLNFTNCLRRHCLCGSIRLLFSPGPSHSLPATPVYESTHLVTCLHRQSSDFCNPRNRPSPVPRLAAPPYVSHAIPLRAPADRLDLPVGTACLHLKLLGALQTSDGPSFGAKSQRLPESRLMF</sequence>
<dbReference type="OrthoDB" id="10525051at2759"/>